<dbReference type="OrthoDB" id="4183143at2"/>
<protein>
    <recommendedName>
        <fullName evidence="2">Terpene synthase</fullName>
        <ecNumber evidence="2">4.2.3.-</ecNumber>
    </recommendedName>
</protein>
<dbReference type="EMBL" id="CP023699">
    <property type="protein sequence ID" value="QEU96936.1"/>
    <property type="molecule type" value="Genomic_DNA"/>
</dbReference>
<dbReference type="Pfam" id="PF19086">
    <property type="entry name" value="Terpene_syn_C_2"/>
    <property type="match status" value="1"/>
</dbReference>
<dbReference type="PANTHER" id="PTHR35201">
    <property type="entry name" value="TERPENE SYNTHASE"/>
    <property type="match status" value="1"/>
</dbReference>
<reference evidence="3 4" key="1">
    <citation type="submission" date="2017-09" db="EMBL/GenBank/DDBJ databases">
        <authorList>
            <person name="Lee N."/>
            <person name="Cho B.-K."/>
        </authorList>
    </citation>
    <scope>NUCLEOTIDE SEQUENCE [LARGE SCALE GENOMIC DNA]</scope>
    <source>
        <strain evidence="3 4">ATCC 12853</strain>
    </source>
</reference>
<dbReference type="GO" id="GO:0046872">
    <property type="term" value="F:metal ion binding"/>
    <property type="evidence" value="ECO:0007669"/>
    <property type="project" value="UniProtKB-KW"/>
</dbReference>
<accession>A0A5J6GV97</accession>
<dbReference type="Proteomes" id="UP000325529">
    <property type="component" value="Chromosome"/>
</dbReference>
<evidence type="ECO:0000313" key="3">
    <source>
        <dbReference type="EMBL" id="QEU96936.1"/>
    </source>
</evidence>
<comment type="cofactor">
    <cofactor evidence="2">
        <name>Mg(2+)</name>
        <dbReference type="ChEBI" id="CHEBI:18420"/>
    </cofactor>
</comment>
<evidence type="ECO:0000256" key="1">
    <source>
        <dbReference type="ARBA" id="ARBA00023239"/>
    </source>
</evidence>
<dbReference type="Gene3D" id="1.10.600.10">
    <property type="entry name" value="Farnesyl Diphosphate Synthase"/>
    <property type="match status" value="1"/>
</dbReference>
<keyword evidence="4" id="KW-1185">Reference proteome</keyword>
<keyword evidence="1 2" id="KW-0456">Lyase</keyword>
<name>A0A5J6GV97_STRKN</name>
<dbReference type="SFLD" id="SFLDG01020">
    <property type="entry name" value="Terpene_Cyclase_Like_2"/>
    <property type="match status" value="1"/>
</dbReference>
<dbReference type="SUPFAM" id="SSF48576">
    <property type="entry name" value="Terpenoid synthases"/>
    <property type="match status" value="1"/>
</dbReference>
<evidence type="ECO:0000313" key="4">
    <source>
        <dbReference type="Proteomes" id="UP000325529"/>
    </source>
</evidence>
<dbReference type="SFLD" id="SFLDS00005">
    <property type="entry name" value="Isoprenoid_Synthase_Type_I"/>
    <property type="match status" value="1"/>
</dbReference>
<dbReference type="RefSeq" id="WP_055546855.1">
    <property type="nucleotide sequence ID" value="NZ_CP023699.1"/>
</dbReference>
<dbReference type="KEGG" id="ska:CP970_43775"/>
<dbReference type="AlphaFoldDB" id="A0A5J6GV97"/>
<dbReference type="GO" id="GO:0010333">
    <property type="term" value="F:terpene synthase activity"/>
    <property type="evidence" value="ECO:0007669"/>
    <property type="project" value="InterPro"/>
</dbReference>
<keyword evidence="2" id="KW-0479">Metal-binding</keyword>
<dbReference type="InterPro" id="IPR034686">
    <property type="entry name" value="Terpene_cyclase-like_2"/>
</dbReference>
<proteinExistence type="inferred from homology"/>
<keyword evidence="2" id="KW-0460">Magnesium</keyword>
<dbReference type="InterPro" id="IPR008949">
    <property type="entry name" value="Isoprenoid_synthase_dom_sf"/>
</dbReference>
<evidence type="ECO:0000256" key="2">
    <source>
        <dbReference type="RuleBase" id="RU366034"/>
    </source>
</evidence>
<organism evidence="3 4">
    <name type="scientific">Streptomyces kanamyceticus</name>
    <dbReference type="NCBI Taxonomy" id="1967"/>
    <lineage>
        <taxon>Bacteria</taxon>
        <taxon>Bacillati</taxon>
        <taxon>Actinomycetota</taxon>
        <taxon>Actinomycetes</taxon>
        <taxon>Kitasatosporales</taxon>
        <taxon>Streptomycetaceae</taxon>
        <taxon>Streptomyces</taxon>
    </lineage>
</organism>
<comment type="similarity">
    <text evidence="2">Belongs to the terpene synthase family.</text>
</comment>
<sequence>MTTPLPPCPGIDEESFVVFPHVTQRFTCGLHPDYYNILGRHEEWVRTKLLPGQREAAEQILADNLSALFVSMSYYRLDTEKVLDVCNLTDWLFFHDNDVARLRTGAGDSDAHRENAVNDYLESLKKMLEGGPAPDEPWAMDSINDLIARFAAKATPEGFTRLVEAFDHYSTVTIGDEATNLLRNQVTDLDSYRHMRAADGSSATIFYHIVTQYVLGLDIDQTALKHESVERYWAAIMDYWYLPNDLLSFRAECARGDHNNAICLLRRTQGATLQEAVDTVARMIDHCQDTAVRHWNEITESRLADVPGLLPLLETFQHIGAANHRWSFMAPRYHGRGFVWNGVLKGELRLTPSHTYFPDVPTLEGIR</sequence>
<dbReference type="EC" id="4.2.3.-" evidence="2"/>
<gene>
    <name evidence="3" type="ORF">CP970_43775</name>
</gene>
<dbReference type="PANTHER" id="PTHR35201:SF4">
    <property type="entry name" value="BETA-PINACENE SYNTHASE-RELATED"/>
    <property type="match status" value="1"/>
</dbReference>